<accession>A0A553RG56</accession>
<gene>
    <name evidence="9" type="ORF">DNTS_023746</name>
</gene>
<proteinExistence type="inferred from homology"/>
<comment type="caution">
    <text evidence="9">The sequence shown here is derived from an EMBL/GenBank/DDBJ whole genome shotgun (WGS) entry which is preliminary data.</text>
</comment>
<keyword evidence="2" id="KW-0963">Cytoplasm</keyword>
<evidence type="ECO:0000256" key="6">
    <source>
        <dbReference type="ARBA" id="ARBA00023175"/>
    </source>
</evidence>
<dbReference type="Gene3D" id="1.10.10.820">
    <property type="match status" value="1"/>
</dbReference>
<keyword evidence="6 7" id="KW-0505">Motor protein</keyword>
<dbReference type="Gene3D" id="1.20.120.720">
    <property type="entry name" value="Myosin VI head, motor domain, U50 subdomain"/>
    <property type="match status" value="1"/>
</dbReference>
<dbReference type="Gene3D" id="1.20.58.530">
    <property type="match status" value="1"/>
</dbReference>
<dbReference type="InterPro" id="IPR036961">
    <property type="entry name" value="Kinesin_motor_dom_sf"/>
</dbReference>
<keyword evidence="3 7" id="KW-0547">Nucleotide-binding</keyword>
<dbReference type="FunFam" id="3.40.850.10:FF:000008">
    <property type="entry name" value="Putative unconventional myosin-IXa"/>
    <property type="match status" value="1"/>
</dbReference>
<dbReference type="PANTHER" id="PTHR46049">
    <property type="entry name" value="AGAP003327-PA"/>
    <property type="match status" value="1"/>
</dbReference>
<dbReference type="GO" id="GO:0005737">
    <property type="term" value="C:cytoplasm"/>
    <property type="evidence" value="ECO:0007669"/>
    <property type="project" value="UniProtKB-SubCell"/>
</dbReference>
<dbReference type="STRING" id="623744.A0A553RG56"/>
<dbReference type="PANTHER" id="PTHR46049:SF4">
    <property type="entry name" value="UNCONVENTIONAL MYOSIN-X"/>
    <property type="match status" value="1"/>
</dbReference>
<dbReference type="SMART" id="SM00242">
    <property type="entry name" value="MYSc"/>
    <property type="match status" value="1"/>
</dbReference>
<evidence type="ECO:0000313" key="10">
    <source>
        <dbReference type="Proteomes" id="UP000316079"/>
    </source>
</evidence>
<dbReference type="InterPro" id="IPR027417">
    <property type="entry name" value="P-loop_NTPase"/>
</dbReference>
<dbReference type="GO" id="GO:0048675">
    <property type="term" value="P:axon extension"/>
    <property type="evidence" value="ECO:0007669"/>
    <property type="project" value="TreeGrafter"/>
</dbReference>
<protein>
    <recommendedName>
        <fullName evidence="8">Myosin motor domain-containing protein</fullName>
    </recommendedName>
</protein>
<dbReference type="Gene3D" id="6.20.240.20">
    <property type="match status" value="1"/>
</dbReference>
<keyword evidence="7" id="KW-0009">Actin-binding</keyword>
<evidence type="ECO:0000256" key="3">
    <source>
        <dbReference type="ARBA" id="ARBA00022741"/>
    </source>
</evidence>
<organism evidence="9 10">
    <name type="scientific">Danionella cerebrum</name>
    <dbReference type="NCBI Taxonomy" id="2873325"/>
    <lineage>
        <taxon>Eukaryota</taxon>
        <taxon>Metazoa</taxon>
        <taxon>Chordata</taxon>
        <taxon>Craniata</taxon>
        <taxon>Vertebrata</taxon>
        <taxon>Euteleostomi</taxon>
        <taxon>Actinopterygii</taxon>
        <taxon>Neopterygii</taxon>
        <taxon>Teleostei</taxon>
        <taxon>Ostariophysi</taxon>
        <taxon>Cypriniformes</taxon>
        <taxon>Danionidae</taxon>
        <taxon>Danioninae</taxon>
        <taxon>Danionella</taxon>
    </lineage>
</organism>
<evidence type="ECO:0000256" key="2">
    <source>
        <dbReference type="ARBA" id="ARBA00022490"/>
    </source>
</evidence>
<evidence type="ECO:0000256" key="1">
    <source>
        <dbReference type="ARBA" id="ARBA00004496"/>
    </source>
</evidence>
<feature type="binding site" evidence="7">
    <location>
        <begin position="308"/>
        <end position="315"/>
    </location>
    <ligand>
        <name>ATP</name>
        <dbReference type="ChEBI" id="CHEBI:30616"/>
    </ligand>
</feature>
<dbReference type="Pfam" id="PF18597">
    <property type="entry name" value="SH3_19"/>
    <property type="match status" value="1"/>
</dbReference>
<evidence type="ECO:0000313" key="9">
    <source>
        <dbReference type="EMBL" id="TRZ01169.1"/>
    </source>
</evidence>
<dbReference type="PROSITE" id="PS51456">
    <property type="entry name" value="MYOSIN_MOTOR"/>
    <property type="match status" value="1"/>
</dbReference>
<dbReference type="GO" id="GO:0044295">
    <property type="term" value="C:axonal growth cone"/>
    <property type="evidence" value="ECO:0007669"/>
    <property type="project" value="TreeGrafter"/>
</dbReference>
<dbReference type="GO" id="GO:0003774">
    <property type="term" value="F:cytoskeletal motor activity"/>
    <property type="evidence" value="ECO:0007669"/>
    <property type="project" value="UniProtKB-UniRule"/>
</dbReference>
<evidence type="ECO:0000256" key="5">
    <source>
        <dbReference type="ARBA" id="ARBA00023123"/>
    </source>
</evidence>
<dbReference type="InterPro" id="IPR001609">
    <property type="entry name" value="Myosin_head_motor_dom-like"/>
</dbReference>
<dbReference type="Pfam" id="PF00063">
    <property type="entry name" value="Myosin_head"/>
    <property type="match status" value="2"/>
</dbReference>
<feature type="region of interest" description="Actin-binding" evidence="7">
    <location>
        <begin position="747"/>
        <end position="769"/>
    </location>
</feature>
<name>A0A553RG56_9TELE</name>
<dbReference type="AlphaFoldDB" id="A0A553RG56"/>
<dbReference type="OrthoDB" id="6108017at2759"/>
<dbReference type="GO" id="GO:0005524">
    <property type="term" value="F:ATP binding"/>
    <property type="evidence" value="ECO:0007669"/>
    <property type="project" value="UniProtKB-UniRule"/>
</dbReference>
<comment type="subcellular location">
    <subcellularLocation>
        <location evidence="1">Cytoplasm</location>
    </subcellularLocation>
</comment>
<evidence type="ECO:0000256" key="4">
    <source>
        <dbReference type="ARBA" id="ARBA00022840"/>
    </source>
</evidence>
<dbReference type="EMBL" id="SRMA01024149">
    <property type="protein sequence ID" value="TRZ01169.1"/>
    <property type="molecule type" value="Genomic_DNA"/>
</dbReference>
<dbReference type="Proteomes" id="UP000316079">
    <property type="component" value="Unassembled WGS sequence"/>
</dbReference>
<comment type="similarity">
    <text evidence="7">Belongs to the TRAFAC class myosin-kinesin ATPase superfamily. Myosin family.</text>
</comment>
<evidence type="ECO:0000256" key="7">
    <source>
        <dbReference type="PROSITE-ProRule" id="PRU00782"/>
    </source>
</evidence>
<dbReference type="GO" id="GO:0003779">
    <property type="term" value="F:actin binding"/>
    <property type="evidence" value="ECO:0007669"/>
    <property type="project" value="UniProtKB-KW"/>
</dbReference>
<dbReference type="SUPFAM" id="SSF52540">
    <property type="entry name" value="P-loop containing nucleoside triphosphate hydrolases"/>
    <property type="match status" value="1"/>
</dbReference>
<feature type="domain" description="Myosin motor" evidence="8">
    <location>
        <begin position="214"/>
        <end position="870"/>
    </location>
</feature>
<keyword evidence="10" id="KW-1185">Reference proteome</keyword>
<dbReference type="InterPro" id="IPR040640">
    <property type="entry name" value="MyoX_N_SH3"/>
</dbReference>
<sequence length="874" mass="99834">MELRLTESYKHYEGGQPRAAVAQTDFPQLFNEEEVLYLYGVDPVSPGEKQEGHIPTIVKFKVITLIGIIKDSGRTAFRCVYHPILPAILVMPLSAAIASGTGSRRKELIQSVTWSPTFPVSEFVILSYYWLCPLPAMSKFSDDPTPWLRTMVYSSYYAGVRVWVRDKELLLPSTISSSNDQILILTTDYGEVITLEQAEVNRLKVFPMHPSSISGVEDMSTLAELHEAAIMHNLFLRYQKDLIYTNIGSILAAVNPYKQIPGLYASDVVDVYSRHHLGELPPHIFAVANECYRCLWKRHDSQCVLISGESGAGKTESTKLLLKFLSVMSQNSTGSPLSERTTRVEQAIVQSSPIMEAFGNAKTVYNNNSSRFGKFIQLHFSQSGSIQGGCIIDYLLEKYEHREMYMLADSPEAYHYLNQSGCVKDRSLDDKTLYDSVMEALKVMEFSEEEIRDVFKLLSGVLQMGNIEFMTAGGAQITTKGVVGVVSDLLGLDSFQLSEVLTQRSMILRGEEICSPLTVEQATDSRDSVAMALYSQCFSWIIARINQKIKGKHNFKSIGILDIFGFENFEVNRFEQFNINYANEKLQEYFNKHIFSLEQLEYNREGIHWEAIDWMDNAECLDLIEKKLGMLALINEESRFPKGTDYTLLEKLHSRHATNPYYVKPRVADHQFGIKHYAGEVLYDARGILEKNRDTFRDDILNMLKDSRLDFIYDLFERVGSRSGDETMKMGTARRKPTVSSQFRDSLHALMATLSASNPFFVRCIKPNMEKNANRFDADVVLNQLRYSGMLETVKIRRAGFPVRRTFQDFLGRYTVILRERNHATREDVRKKCADLLSKCDVTKKEWQLGKTKVWLHEQNTFIHFETKTFVSFI</sequence>
<keyword evidence="4 7" id="KW-0067">ATP-binding</keyword>
<dbReference type="InterPro" id="IPR051724">
    <property type="entry name" value="Actin_motor_Myosin"/>
</dbReference>
<keyword evidence="5 7" id="KW-0518">Myosin</keyword>
<evidence type="ECO:0000259" key="8">
    <source>
        <dbReference type="PROSITE" id="PS51456"/>
    </source>
</evidence>
<dbReference type="PRINTS" id="PR00193">
    <property type="entry name" value="MYOSINHEAVY"/>
</dbReference>
<dbReference type="Gene3D" id="3.40.850.10">
    <property type="entry name" value="Kinesin motor domain"/>
    <property type="match status" value="2"/>
</dbReference>
<reference evidence="9 10" key="1">
    <citation type="journal article" date="2019" name="Sci. Data">
        <title>Hybrid genome assembly and annotation of Danionella translucida.</title>
        <authorList>
            <person name="Kadobianskyi M."/>
            <person name="Schulze L."/>
            <person name="Schuelke M."/>
            <person name="Judkewitz B."/>
        </authorList>
    </citation>
    <scope>NUCLEOTIDE SEQUENCE [LARGE SCALE GENOMIC DNA]</scope>
    <source>
        <strain evidence="9 10">Bolton</strain>
    </source>
</reference>
<dbReference type="GO" id="GO:0016459">
    <property type="term" value="C:myosin complex"/>
    <property type="evidence" value="ECO:0007669"/>
    <property type="project" value="UniProtKB-KW"/>
</dbReference>